<evidence type="ECO:0000313" key="2">
    <source>
        <dbReference type="EMBL" id="EEW37086.1"/>
    </source>
</evidence>
<dbReference type="EMBL" id="ACKZ01000020">
    <property type="protein sequence ID" value="EEW37086.1"/>
    <property type="molecule type" value="Genomic_DNA"/>
</dbReference>
<keyword evidence="1" id="KW-0472">Membrane</keyword>
<sequence>MDYQAVRKKYTLYTRCAGIFAIVLILCVSLVVSEFTMQTGSLLVIIAGLVLTIYLINKWYLTTVEKLLHVDLDLASWRQYIEMNKEGKRAVLRSVSATSEVALAYMTGDFETAIRKAEEILNRDGLQPQFRNVLQSYRIRSVVLSQPELSREELDAMIGELTITDPTMAEKTQKISVALYDLTIANESNDYFETLTNEYKYPQLEIIYYKALNAAIKGDTERATELLSQLAGEDERLYVVRMGNLSVSNTGN</sequence>
<name>C8NHA9_9LACT</name>
<feature type="transmembrane region" description="Helical" evidence="1">
    <location>
        <begin position="38"/>
        <end position="56"/>
    </location>
</feature>
<keyword evidence="3" id="KW-1185">Reference proteome</keyword>
<evidence type="ECO:0008006" key="4">
    <source>
        <dbReference type="Google" id="ProtNLM"/>
    </source>
</evidence>
<evidence type="ECO:0000313" key="3">
    <source>
        <dbReference type="Proteomes" id="UP000005926"/>
    </source>
</evidence>
<gene>
    <name evidence="2" type="ORF">HMPREF0444_1304</name>
</gene>
<keyword evidence="1" id="KW-1133">Transmembrane helix</keyword>
<accession>C8NHA9</accession>
<comment type="caution">
    <text evidence="2">The sequence shown here is derived from an EMBL/GenBank/DDBJ whole genome shotgun (WGS) entry which is preliminary data.</text>
</comment>
<dbReference type="Proteomes" id="UP000005926">
    <property type="component" value="Unassembled WGS sequence"/>
</dbReference>
<protein>
    <recommendedName>
        <fullName evidence="4">Tetratricopeptide repeat protein</fullName>
    </recommendedName>
</protein>
<evidence type="ECO:0000256" key="1">
    <source>
        <dbReference type="SAM" id="Phobius"/>
    </source>
</evidence>
<reference evidence="2 3" key="1">
    <citation type="submission" date="2009-08" db="EMBL/GenBank/DDBJ databases">
        <authorList>
            <person name="Muzny D."/>
            <person name="Qin X."/>
            <person name="Deng J."/>
            <person name="Jiang H."/>
            <person name="Liu Y."/>
            <person name="Qu J."/>
            <person name="Song X.-Z."/>
            <person name="Zhang L."/>
            <person name="Thornton R."/>
            <person name="Coyle M."/>
            <person name="Francisco L."/>
            <person name="Jackson L."/>
            <person name="Javaid M."/>
            <person name="Korchina V."/>
            <person name="Kovar C."/>
            <person name="Mata R."/>
            <person name="Mathew T."/>
            <person name="Ngo R."/>
            <person name="Nguyen L."/>
            <person name="Nguyen N."/>
            <person name="Okwuonu G."/>
            <person name="Ongeri F."/>
            <person name="Pham C."/>
            <person name="Simmons D."/>
            <person name="Wilczek-Boney K."/>
            <person name="Hale W."/>
            <person name="Jakkamsetti A."/>
            <person name="Pham P."/>
            <person name="Ruth R."/>
            <person name="San Lucas F."/>
            <person name="Warren J."/>
            <person name="Zhang J."/>
            <person name="Zhao Z."/>
            <person name="Zhou C."/>
            <person name="Zhu D."/>
            <person name="Lee S."/>
            <person name="Bess C."/>
            <person name="Blankenburg K."/>
            <person name="Forbes L."/>
            <person name="Fu Q."/>
            <person name="Gubbala S."/>
            <person name="Hirani K."/>
            <person name="Jayaseelan J.C."/>
            <person name="Lara F."/>
            <person name="Munidasa M."/>
            <person name="Palculict T."/>
            <person name="Patil S."/>
            <person name="Pu L.-L."/>
            <person name="Saada N."/>
            <person name="Tang L."/>
            <person name="Weissenberger G."/>
            <person name="Zhu Y."/>
            <person name="Hemphill L."/>
            <person name="Shang Y."/>
            <person name="Youmans B."/>
            <person name="Ayvaz T."/>
            <person name="Ross M."/>
            <person name="Santibanez J."/>
            <person name="Aqrawi P."/>
            <person name="Gross S."/>
            <person name="Joshi V."/>
            <person name="Fowler G."/>
            <person name="Nazareth L."/>
            <person name="Reid J."/>
            <person name="Worley K."/>
            <person name="Petrosino J."/>
            <person name="Highlander S."/>
            <person name="Gibbs R."/>
        </authorList>
    </citation>
    <scope>NUCLEOTIDE SEQUENCE [LARGE SCALE GENOMIC DNA]</scope>
    <source>
        <strain evidence="2 3">ATCC 49175</strain>
    </source>
</reference>
<dbReference type="AlphaFoldDB" id="C8NHA9"/>
<dbReference type="eggNOG" id="ENOG5033SXT">
    <property type="taxonomic scope" value="Bacteria"/>
</dbReference>
<dbReference type="HOGENOM" id="CLU_088260_1_0_9"/>
<feature type="transmembrane region" description="Helical" evidence="1">
    <location>
        <begin position="12"/>
        <end position="32"/>
    </location>
</feature>
<proteinExistence type="predicted"/>
<dbReference type="STRING" id="638301.HMPREF0444_1304"/>
<keyword evidence="1" id="KW-0812">Transmembrane</keyword>
<organism evidence="2 3">
    <name type="scientific">Granulicatella adiacens ATCC 49175</name>
    <dbReference type="NCBI Taxonomy" id="638301"/>
    <lineage>
        <taxon>Bacteria</taxon>
        <taxon>Bacillati</taxon>
        <taxon>Bacillota</taxon>
        <taxon>Bacilli</taxon>
        <taxon>Lactobacillales</taxon>
        <taxon>Carnobacteriaceae</taxon>
        <taxon>Granulicatella</taxon>
    </lineage>
</organism>